<dbReference type="AlphaFoldDB" id="A0A4D6LUM0"/>
<dbReference type="EMBL" id="CP039349">
    <property type="protein sequence ID" value="QCD92749.1"/>
    <property type="molecule type" value="Genomic_DNA"/>
</dbReference>
<keyword evidence="2" id="KW-1185">Reference proteome</keyword>
<gene>
    <name evidence="1" type="ORF">DEO72_LG5g818</name>
</gene>
<proteinExistence type="predicted"/>
<dbReference type="Proteomes" id="UP000501690">
    <property type="component" value="Linkage Group LG5"/>
</dbReference>
<accession>A0A4D6LUM0</accession>
<reference evidence="1 2" key="1">
    <citation type="submission" date="2019-04" db="EMBL/GenBank/DDBJ databases">
        <title>An improved genome assembly and genetic linkage map for asparagus bean, Vigna unguiculata ssp. sesquipedialis.</title>
        <authorList>
            <person name="Xia Q."/>
            <person name="Zhang R."/>
            <person name="Dong Y."/>
        </authorList>
    </citation>
    <scope>NUCLEOTIDE SEQUENCE [LARGE SCALE GENOMIC DNA]</scope>
    <source>
        <tissue evidence="1">Leaf</tissue>
    </source>
</reference>
<name>A0A4D6LUM0_VIGUN</name>
<organism evidence="1 2">
    <name type="scientific">Vigna unguiculata</name>
    <name type="common">Cowpea</name>
    <dbReference type="NCBI Taxonomy" id="3917"/>
    <lineage>
        <taxon>Eukaryota</taxon>
        <taxon>Viridiplantae</taxon>
        <taxon>Streptophyta</taxon>
        <taxon>Embryophyta</taxon>
        <taxon>Tracheophyta</taxon>
        <taxon>Spermatophyta</taxon>
        <taxon>Magnoliopsida</taxon>
        <taxon>eudicotyledons</taxon>
        <taxon>Gunneridae</taxon>
        <taxon>Pentapetalae</taxon>
        <taxon>rosids</taxon>
        <taxon>fabids</taxon>
        <taxon>Fabales</taxon>
        <taxon>Fabaceae</taxon>
        <taxon>Papilionoideae</taxon>
        <taxon>50 kb inversion clade</taxon>
        <taxon>NPAAA clade</taxon>
        <taxon>indigoferoid/millettioid clade</taxon>
        <taxon>Phaseoleae</taxon>
        <taxon>Vigna</taxon>
    </lineage>
</organism>
<sequence>MRNLAYVRPLPPKRDICSLKNTFGSPGRPLAQKALGEPLHISPGRGKLAWARLSVSAIVRTCTTHTHTPNRGSSQSRHS</sequence>
<evidence type="ECO:0000313" key="1">
    <source>
        <dbReference type="EMBL" id="QCD92749.1"/>
    </source>
</evidence>
<protein>
    <submittedName>
        <fullName evidence="1">Uncharacterized protein</fullName>
    </submittedName>
</protein>
<evidence type="ECO:0000313" key="2">
    <source>
        <dbReference type="Proteomes" id="UP000501690"/>
    </source>
</evidence>